<proteinExistence type="predicted"/>
<name>A0ABS4E3M9_9HYPH</name>
<protein>
    <recommendedName>
        <fullName evidence="3">Secreted protein</fullName>
    </recommendedName>
</protein>
<gene>
    <name evidence="1" type="ORF">J2Z17_003971</name>
</gene>
<accession>A0ABS4E3M9</accession>
<dbReference type="EMBL" id="JAGGJU010000011">
    <property type="protein sequence ID" value="MBP1852514.1"/>
    <property type="molecule type" value="Genomic_DNA"/>
</dbReference>
<keyword evidence="2" id="KW-1185">Reference proteome</keyword>
<reference evidence="1 2" key="1">
    <citation type="submission" date="2021-03" db="EMBL/GenBank/DDBJ databases">
        <title>Genomic Encyclopedia of Type Strains, Phase IV (KMG-IV): sequencing the most valuable type-strain genomes for metagenomic binning, comparative biology and taxonomic classification.</title>
        <authorList>
            <person name="Goeker M."/>
        </authorList>
    </citation>
    <scope>NUCLEOTIDE SEQUENCE [LARGE SCALE GENOMIC DNA]</scope>
    <source>
        <strain evidence="1 2">DSM 21600</strain>
    </source>
</reference>
<evidence type="ECO:0000313" key="1">
    <source>
        <dbReference type="EMBL" id="MBP1852514.1"/>
    </source>
</evidence>
<evidence type="ECO:0000313" key="2">
    <source>
        <dbReference type="Proteomes" id="UP000759443"/>
    </source>
</evidence>
<evidence type="ECO:0008006" key="3">
    <source>
        <dbReference type="Google" id="ProtNLM"/>
    </source>
</evidence>
<dbReference type="RefSeq" id="WP_209947364.1">
    <property type="nucleotide sequence ID" value="NZ_JAGGJU010000011.1"/>
</dbReference>
<dbReference type="Proteomes" id="UP000759443">
    <property type="component" value="Unassembled WGS sequence"/>
</dbReference>
<sequence>MTDLAKTALILSVLSFSTLCVGGASGMSRYIDGKMAYEPIKICNNSSIQIVTAPFSTENEMGDDYSCGKFYIFVDSDSNKRIAFTGAVLYNDLIDKEKYSDFRRWLAEFLLNAGSNERASFQFSSLGKSERQGFQYEKVKSQFGDAGAPSSWLYWDIGIQVYGKKTVALDKAVPALAVEPKYQGVFNPEEKESMHKLVLELDRWEDKSLNRLIATMPPN</sequence>
<comment type="caution">
    <text evidence="1">The sequence shown here is derived from an EMBL/GenBank/DDBJ whole genome shotgun (WGS) entry which is preliminary data.</text>
</comment>
<organism evidence="1 2">
    <name type="scientific">Rhizobium halophytocola</name>
    <dbReference type="NCBI Taxonomy" id="735519"/>
    <lineage>
        <taxon>Bacteria</taxon>
        <taxon>Pseudomonadati</taxon>
        <taxon>Pseudomonadota</taxon>
        <taxon>Alphaproteobacteria</taxon>
        <taxon>Hyphomicrobiales</taxon>
        <taxon>Rhizobiaceae</taxon>
        <taxon>Rhizobium/Agrobacterium group</taxon>
        <taxon>Rhizobium</taxon>
    </lineage>
</organism>